<reference evidence="2 3" key="1">
    <citation type="submission" date="2024-07" db="EMBL/GenBank/DDBJ databases">
        <authorList>
            <person name="Wang L."/>
        </authorList>
    </citation>
    <scope>NUCLEOTIDE SEQUENCE [LARGE SCALE GENOMIC DNA]</scope>
    <source>
        <strain evidence="2 3">WL359</strain>
    </source>
</reference>
<dbReference type="Proteomes" id="UP001555342">
    <property type="component" value="Unassembled WGS sequence"/>
</dbReference>
<feature type="signal peptide" evidence="1">
    <location>
        <begin position="1"/>
        <end position="17"/>
    </location>
</feature>
<evidence type="ECO:0000313" key="3">
    <source>
        <dbReference type="Proteomes" id="UP001555342"/>
    </source>
</evidence>
<proteinExistence type="predicted"/>
<evidence type="ECO:0000256" key="1">
    <source>
        <dbReference type="SAM" id="SignalP"/>
    </source>
</evidence>
<evidence type="ECO:0000313" key="2">
    <source>
        <dbReference type="EMBL" id="MEW7312909.1"/>
    </source>
</evidence>
<dbReference type="RefSeq" id="WP_367595084.1">
    <property type="nucleotide sequence ID" value="NZ_JBFMVT010000002.1"/>
</dbReference>
<feature type="chain" id="PRO_5045650784" description="Lipoprotein" evidence="1">
    <location>
        <begin position="18"/>
        <end position="142"/>
    </location>
</feature>
<dbReference type="EMBL" id="JBFMVT010000002">
    <property type="protein sequence ID" value="MEW7312909.1"/>
    <property type="molecule type" value="Genomic_DNA"/>
</dbReference>
<accession>A0ABV3NTQ0</accession>
<comment type="caution">
    <text evidence="2">The sequence shown here is derived from an EMBL/GenBank/DDBJ whole genome shotgun (WGS) entry which is preliminary data.</text>
</comment>
<evidence type="ECO:0008006" key="4">
    <source>
        <dbReference type="Google" id="ProtNLM"/>
    </source>
</evidence>
<organism evidence="2 3">
    <name type="scientific">Buttiauxella gaviniae</name>
    <dbReference type="NCBI Taxonomy" id="82990"/>
    <lineage>
        <taxon>Bacteria</taxon>
        <taxon>Pseudomonadati</taxon>
        <taxon>Pseudomonadota</taxon>
        <taxon>Gammaproteobacteria</taxon>
        <taxon>Enterobacterales</taxon>
        <taxon>Enterobacteriaceae</taxon>
        <taxon>Buttiauxella</taxon>
    </lineage>
</organism>
<name>A0ABV3NTQ0_9ENTR</name>
<keyword evidence="1" id="KW-0732">Signal</keyword>
<gene>
    <name evidence="2" type="ORF">AB1E22_09330</name>
</gene>
<sequence length="142" mass="15704">MLILRLIFILCLSSLSACSLFSAKAEYIPDNEMLKNATVGEPYFYKIDILGGGVIGIIGMERNVGLVVPDDAGIFLRNCQLPAWRVKNMKPMDSNNYNCVEIYGTPTKPGIIKINISGGMYGNMFVPASEFSKDYILKINQP</sequence>
<protein>
    <recommendedName>
        <fullName evidence="4">Lipoprotein</fullName>
    </recommendedName>
</protein>
<keyword evidence="3" id="KW-1185">Reference proteome</keyword>
<dbReference type="PROSITE" id="PS51257">
    <property type="entry name" value="PROKAR_LIPOPROTEIN"/>
    <property type="match status" value="1"/>
</dbReference>